<dbReference type="InterPro" id="IPR003838">
    <property type="entry name" value="ABC3_permease_C"/>
</dbReference>
<feature type="domain" description="ABC3 transporter permease C-terminal" evidence="7">
    <location>
        <begin position="801"/>
        <end position="911"/>
    </location>
</feature>
<evidence type="ECO:0000313" key="9">
    <source>
        <dbReference type="Proteomes" id="UP000677804"/>
    </source>
</evidence>
<accession>A0ABX8D741</accession>
<feature type="transmembrane region" description="Helical" evidence="6">
    <location>
        <begin position="457"/>
        <end position="480"/>
    </location>
</feature>
<evidence type="ECO:0000256" key="3">
    <source>
        <dbReference type="ARBA" id="ARBA00022692"/>
    </source>
</evidence>
<feature type="transmembrane region" description="Helical" evidence="6">
    <location>
        <begin position="890"/>
        <end position="912"/>
    </location>
</feature>
<feature type="transmembrane region" description="Helical" evidence="6">
    <location>
        <begin position="328"/>
        <end position="352"/>
    </location>
</feature>
<evidence type="ECO:0000256" key="6">
    <source>
        <dbReference type="SAM" id="Phobius"/>
    </source>
</evidence>
<feature type="transmembrane region" description="Helical" evidence="6">
    <location>
        <begin position="32"/>
        <end position="54"/>
    </location>
</feature>
<keyword evidence="9" id="KW-1185">Reference proteome</keyword>
<dbReference type="RefSeq" id="WP_207341579.1">
    <property type="nucleotide sequence ID" value="NZ_CP074405.1"/>
</dbReference>
<feature type="transmembrane region" description="Helical" evidence="6">
    <location>
        <begin position="539"/>
        <end position="563"/>
    </location>
</feature>
<name>A0ABX8D741_9CELL</name>
<feature type="transmembrane region" description="Helical" evidence="6">
    <location>
        <begin position="373"/>
        <end position="400"/>
    </location>
</feature>
<evidence type="ECO:0000313" key="8">
    <source>
        <dbReference type="EMBL" id="QVI63261.1"/>
    </source>
</evidence>
<feature type="transmembrane region" description="Helical" evidence="6">
    <location>
        <begin position="406"/>
        <end position="426"/>
    </location>
</feature>
<protein>
    <recommendedName>
        <fullName evidence="7">ABC3 transporter permease C-terminal domain-containing protein</fullName>
    </recommendedName>
</protein>
<evidence type="ECO:0000256" key="2">
    <source>
        <dbReference type="ARBA" id="ARBA00022475"/>
    </source>
</evidence>
<sequence length="931" mass="94648">MSTTAATRALARATTGDALLVARRRAAQDKGLLIGSAVLLLASLILTSAVPRLLERTADRAVQESILAAGDDADLLARAMPDPYGEGPRDPVTLSYESAGWLRYQFGDVTHPPVVTISSAYTVMRTPEGAFAADLVHVATPGADTEPVRWVVGTAPADLPDQPDEAEDPSGAEAANPLTVQVGLSTAAAAALGITLADGPMTMRRDEPGGYDHVVVTGLYEPVDPTSPIWEDHPGLLGALTSAPGAPVEMRVSAYVPFAAVPDMVGVVGERAVRSSARSAVRTDGMTVSDAHALVTDVMRTSATTGRLQTGLPGVVEAFDAGMAAARALVSLVLAGVATTAALCLVLTASLLTERRRTYFAAERARGASIASVAFRALVESVPVVLLAAVLATGAVLLWLPDQRGSALLTVAVALVAAGAPAVLAARTAAQAANGRRVPADRRDRAAQQARRGARRLVVEGVVVTLAVAALIAVTGRGVVPLESGEIDPLLAAAPVLLASAAALVVVRVSPAVVRAAARWAGRSRGLAAPLAVARAHGATSAVVPLLTVTVAVALVVLSGTVVQTVRTGQQLAADELVGAPVRIDGAIAAAGGAELLDRLRGAPGVTTVATGSQVGKRAFGERTGLKATLVVVDAAELDAVRRAQGLPEVAGLAALAEPGPAGTVPALVGGDLLAKAGTEGTEQVMTALNATIRLDVRGATDLTADAGAPPLDTRAAVRFGRPDDGIVVVDRQVLADVTAQEASVDRVWLAGPGAVAAVAAEKIAPPATSGLVVTTRDGWYQAWSQSTLPSALTATFLAATGLLAALAVLALVLVVVATARERGRTLSALRTLGLDGRTARWATLGELAPLVLGGLLGGCVIGLGLPALIGGSLGLRRLTGEPRGTTIDVTWWPVSVAVAALLVALVVAVAVERAVRRRDRLGEVLRVGER</sequence>
<dbReference type="Pfam" id="PF02687">
    <property type="entry name" value="FtsX"/>
    <property type="match status" value="1"/>
</dbReference>
<evidence type="ECO:0000256" key="5">
    <source>
        <dbReference type="ARBA" id="ARBA00023136"/>
    </source>
</evidence>
<keyword evidence="5 6" id="KW-0472">Membrane</keyword>
<evidence type="ECO:0000259" key="7">
    <source>
        <dbReference type="Pfam" id="PF02687"/>
    </source>
</evidence>
<reference evidence="8 9" key="1">
    <citation type="submission" date="2021-05" db="EMBL/GenBank/DDBJ databases">
        <title>Novel species in genus Cellulomonas.</title>
        <authorList>
            <person name="Zhang G."/>
        </authorList>
    </citation>
    <scope>NUCLEOTIDE SEQUENCE [LARGE SCALE GENOMIC DNA]</scope>
    <source>
        <strain evidence="9">zg-ZUI222</strain>
    </source>
</reference>
<feature type="transmembrane region" description="Helical" evidence="6">
    <location>
        <begin position="797"/>
        <end position="820"/>
    </location>
</feature>
<gene>
    <name evidence="8" type="ORF">KG103_05035</name>
</gene>
<feature type="transmembrane region" description="Helical" evidence="6">
    <location>
        <begin position="492"/>
        <end position="518"/>
    </location>
</feature>
<evidence type="ECO:0000256" key="4">
    <source>
        <dbReference type="ARBA" id="ARBA00022989"/>
    </source>
</evidence>
<dbReference type="EMBL" id="CP074405">
    <property type="protein sequence ID" value="QVI63261.1"/>
    <property type="molecule type" value="Genomic_DNA"/>
</dbReference>
<dbReference type="Proteomes" id="UP000677804">
    <property type="component" value="Chromosome"/>
</dbReference>
<feature type="transmembrane region" description="Helical" evidence="6">
    <location>
        <begin position="848"/>
        <end position="870"/>
    </location>
</feature>
<organism evidence="8 9">
    <name type="scientific">Cellulomonas wangleii</name>
    <dbReference type="NCBI Taxonomy" id="2816956"/>
    <lineage>
        <taxon>Bacteria</taxon>
        <taxon>Bacillati</taxon>
        <taxon>Actinomycetota</taxon>
        <taxon>Actinomycetes</taxon>
        <taxon>Micrococcales</taxon>
        <taxon>Cellulomonadaceae</taxon>
        <taxon>Cellulomonas</taxon>
    </lineage>
</organism>
<evidence type="ECO:0000256" key="1">
    <source>
        <dbReference type="ARBA" id="ARBA00004651"/>
    </source>
</evidence>
<proteinExistence type="predicted"/>
<keyword evidence="3 6" id="KW-0812">Transmembrane</keyword>
<keyword evidence="2" id="KW-1003">Cell membrane</keyword>
<keyword evidence="4 6" id="KW-1133">Transmembrane helix</keyword>
<comment type="subcellular location">
    <subcellularLocation>
        <location evidence="1">Cell membrane</location>
        <topology evidence="1">Multi-pass membrane protein</topology>
    </subcellularLocation>
</comment>